<dbReference type="GO" id="GO:0004519">
    <property type="term" value="F:endonuclease activity"/>
    <property type="evidence" value="ECO:0007669"/>
    <property type="project" value="UniProtKB-KW"/>
</dbReference>
<keyword evidence="1" id="KW-0378">Hydrolase</keyword>
<proteinExistence type="predicted"/>
<keyword evidence="1" id="KW-0255">Endonuclease</keyword>
<dbReference type="Proteomes" id="UP000271291">
    <property type="component" value="Chromosome"/>
</dbReference>
<protein>
    <submittedName>
        <fullName evidence="1 2">Endonuclease/exonuclease/phosphatase</fullName>
    </submittedName>
</protein>
<keyword evidence="1" id="KW-0540">Nuclease</keyword>
<accession>A0A3Q9KY37</accession>
<sequence length="285" mass="31502">MSDEIRVVSWNAQGRAHDILAEFAPHVLLRQGLTGADAEGDKALWAEANALGGLVPFMTTLTARRSRRSGVMIDPRLFEVTARTDNDLPWKPICHVQVRRRGLPRTLHLVSAHLTHHDPDLRMLESRRLTVIADRGHTALIGIDAASYPHRTADEISLRLRWDAVEDRVHYQHRTVVDRHGSRVSDTRPSTILTGGRRPVFTDLAHHAGTVLGQDGSLAATASLGRTDQGPPQRTDIAVHTPDLTPALLSLKVIDTQAVREHSDHAVLVARYDLATVDRVLSTAR</sequence>
<dbReference type="GO" id="GO:0004527">
    <property type="term" value="F:exonuclease activity"/>
    <property type="evidence" value="ECO:0007669"/>
    <property type="project" value="UniProtKB-KW"/>
</dbReference>
<dbReference type="OrthoDB" id="3464120at2"/>
<dbReference type="EMBL" id="CP034687">
    <property type="protein sequence ID" value="AZS87243.1"/>
    <property type="molecule type" value="Genomic_DNA"/>
</dbReference>
<reference evidence="2 4" key="1">
    <citation type="submission" date="2018-04" db="EMBL/GenBank/DDBJ databases">
        <title>Complete genome sequences of Streptomyces griseoviridis K61 and characterization of antagonistic properties of biological control agents.</title>
        <authorList>
            <person name="Mariita R.M."/>
            <person name="Sello J.K."/>
        </authorList>
    </citation>
    <scope>NUCLEOTIDE SEQUENCE [LARGE SCALE GENOMIC DNA]</scope>
    <source>
        <strain evidence="2 4">K61</strain>
    </source>
</reference>
<dbReference type="RefSeq" id="WP_127180043.1">
    <property type="nucleotide sequence ID" value="NZ_CP029078.1"/>
</dbReference>
<reference evidence="1 3" key="2">
    <citation type="submission" date="2018-12" db="EMBL/GenBank/DDBJ databases">
        <title>Streptomyces griseoviridis F1-27 complete genome.</title>
        <authorList>
            <person name="Mariita R.M."/>
            <person name="Sello J.K."/>
        </authorList>
    </citation>
    <scope>NUCLEOTIDE SEQUENCE [LARGE SCALE GENOMIC DNA]</scope>
    <source>
        <strain evidence="1 3">F1-27</strain>
    </source>
</reference>
<dbReference type="InterPro" id="IPR036691">
    <property type="entry name" value="Endo/exonu/phosph_ase_sf"/>
</dbReference>
<gene>
    <name evidence="2" type="ORF">DDJ31_13605</name>
    <name evidence="1" type="ORF">ELQ87_25660</name>
</gene>
<dbReference type="Proteomes" id="UP000501753">
    <property type="component" value="Chromosome"/>
</dbReference>
<dbReference type="KEGG" id="sgd:ELQ87_25660"/>
<dbReference type="EMBL" id="CP029078">
    <property type="protein sequence ID" value="QCN85904.1"/>
    <property type="molecule type" value="Genomic_DNA"/>
</dbReference>
<name>A0A3Q9KY37_STRGD</name>
<dbReference type="AlphaFoldDB" id="A0A3Q9KY37"/>
<dbReference type="SUPFAM" id="SSF56219">
    <property type="entry name" value="DNase I-like"/>
    <property type="match status" value="1"/>
</dbReference>
<evidence type="ECO:0000313" key="3">
    <source>
        <dbReference type="Proteomes" id="UP000271291"/>
    </source>
</evidence>
<keyword evidence="4" id="KW-1185">Reference proteome</keyword>
<evidence type="ECO:0000313" key="2">
    <source>
        <dbReference type="EMBL" id="QCN85904.1"/>
    </source>
</evidence>
<organism evidence="1 3">
    <name type="scientific">Streptomyces griseoviridis</name>
    <dbReference type="NCBI Taxonomy" id="45398"/>
    <lineage>
        <taxon>Bacteria</taxon>
        <taxon>Bacillati</taxon>
        <taxon>Actinomycetota</taxon>
        <taxon>Actinomycetes</taxon>
        <taxon>Kitasatosporales</taxon>
        <taxon>Streptomycetaceae</taxon>
        <taxon>Streptomyces</taxon>
    </lineage>
</organism>
<keyword evidence="1" id="KW-0269">Exonuclease</keyword>
<evidence type="ECO:0000313" key="4">
    <source>
        <dbReference type="Proteomes" id="UP000501753"/>
    </source>
</evidence>
<evidence type="ECO:0000313" key="1">
    <source>
        <dbReference type="EMBL" id="AZS87243.1"/>
    </source>
</evidence>